<organism evidence="2 3">
    <name type="scientific">Tunturiibacter lichenicola</name>
    <dbReference type="NCBI Taxonomy" id="2051959"/>
    <lineage>
        <taxon>Bacteria</taxon>
        <taxon>Pseudomonadati</taxon>
        <taxon>Acidobacteriota</taxon>
        <taxon>Terriglobia</taxon>
        <taxon>Terriglobales</taxon>
        <taxon>Acidobacteriaceae</taxon>
        <taxon>Tunturiibacter</taxon>
    </lineage>
</organism>
<dbReference type="Proteomes" id="UP000569092">
    <property type="component" value="Unassembled WGS sequence"/>
</dbReference>
<feature type="region of interest" description="Disordered" evidence="1">
    <location>
        <begin position="149"/>
        <end position="175"/>
    </location>
</feature>
<sequence>MPAPPKSPREPNPPRKRSRRTIICPLPLLVLLRTRTTSVISTEAAHSPIVSRAADCGYSSQLQRTDTCCSIRQDPRISSSSLLFQLPAQLHVPLQLQLSSPFHNTTHDTVILSRSDSRHFVSHAVEGSPYFVFAFAFTTFDFAVSNRSKKSPASTSKITAKSRVKPQTHQNPRHSREFTLRISYAQSFRFELMSRKMPRESGALLL</sequence>
<evidence type="ECO:0000313" key="3">
    <source>
        <dbReference type="Proteomes" id="UP000569092"/>
    </source>
</evidence>
<proteinExistence type="predicted"/>
<gene>
    <name evidence="2" type="ORF">HDF10_000699</name>
</gene>
<name>A0A7W8J7I1_9BACT</name>
<evidence type="ECO:0000256" key="1">
    <source>
        <dbReference type="SAM" id="MobiDB-lite"/>
    </source>
</evidence>
<comment type="caution">
    <text evidence="2">The sequence shown here is derived from an EMBL/GenBank/DDBJ whole genome shotgun (WGS) entry which is preliminary data.</text>
</comment>
<reference evidence="2 3" key="1">
    <citation type="submission" date="2020-08" db="EMBL/GenBank/DDBJ databases">
        <title>Genomic Encyclopedia of Type Strains, Phase IV (KMG-V): Genome sequencing to study the core and pangenomes of soil and plant-associated prokaryotes.</title>
        <authorList>
            <person name="Whitman W."/>
        </authorList>
    </citation>
    <scope>NUCLEOTIDE SEQUENCE [LARGE SCALE GENOMIC DNA]</scope>
    <source>
        <strain evidence="2 3">M8US30</strain>
    </source>
</reference>
<accession>A0A7W8J7I1</accession>
<protein>
    <submittedName>
        <fullName evidence="2">Uncharacterized protein</fullName>
    </submittedName>
</protein>
<dbReference type="AlphaFoldDB" id="A0A7W8J7I1"/>
<dbReference type="EMBL" id="JACHDZ010000001">
    <property type="protein sequence ID" value="MBB5342749.1"/>
    <property type="molecule type" value="Genomic_DNA"/>
</dbReference>
<evidence type="ECO:0000313" key="2">
    <source>
        <dbReference type="EMBL" id="MBB5342749.1"/>
    </source>
</evidence>